<organism evidence="3 4">
    <name type="scientific">Candidatus Defluviicoccus seviourii</name>
    <dbReference type="NCBI Taxonomy" id="2565273"/>
    <lineage>
        <taxon>Bacteria</taxon>
        <taxon>Pseudomonadati</taxon>
        <taxon>Pseudomonadota</taxon>
        <taxon>Alphaproteobacteria</taxon>
        <taxon>Rhodospirillales</taxon>
        <taxon>Rhodospirillaceae</taxon>
        <taxon>Defluviicoccus</taxon>
    </lineage>
</organism>
<dbReference type="Pfam" id="PF02450">
    <property type="entry name" value="LCAT"/>
    <property type="match status" value="1"/>
</dbReference>
<dbReference type="InterPro" id="IPR003386">
    <property type="entry name" value="LACT/PDAT_acylTrfase"/>
</dbReference>
<name>A0A564WIU4_9PROT</name>
<proteinExistence type="predicted"/>
<dbReference type="SUPFAM" id="SSF53474">
    <property type="entry name" value="alpha/beta-Hydrolases"/>
    <property type="match status" value="2"/>
</dbReference>
<protein>
    <submittedName>
        <fullName evidence="3">Uncharacterized protein</fullName>
    </submittedName>
</protein>
<evidence type="ECO:0000313" key="4">
    <source>
        <dbReference type="Proteomes" id="UP000326641"/>
    </source>
</evidence>
<comment type="caution">
    <text evidence="3">The sequence shown here is derived from an EMBL/GenBank/DDBJ whole genome shotgun (WGS) entry which is preliminary data.</text>
</comment>
<evidence type="ECO:0000259" key="1">
    <source>
        <dbReference type="Pfam" id="PF12770"/>
    </source>
</evidence>
<evidence type="ECO:0000259" key="2">
    <source>
        <dbReference type="Pfam" id="PF24096"/>
    </source>
</evidence>
<dbReference type="Pfam" id="PF24096">
    <property type="entry name" value="DUF7379"/>
    <property type="match status" value="2"/>
</dbReference>
<dbReference type="GO" id="GO:0006629">
    <property type="term" value="P:lipid metabolic process"/>
    <property type="evidence" value="ECO:0007669"/>
    <property type="project" value="InterPro"/>
</dbReference>
<keyword evidence="4" id="KW-1185">Reference proteome</keyword>
<dbReference type="PANTHER" id="PTHR37946:SF1">
    <property type="entry name" value="SLL1969 PROTEIN"/>
    <property type="match status" value="1"/>
</dbReference>
<dbReference type="InterPro" id="IPR024983">
    <property type="entry name" value="CHAT_dom"/>
</dbReference>
<dbReference type="EMBL" id="UXAT02000054">
    <property type="protein sequence ID" value="VUX48019.1"/>
    <property type="molecule type" value="Genomic_DNA"/>
</dbReference>
<feature type="domain" description="CHAT" evidence="1">
    <location>
        <begin position="1163"/>
        <end position="1468"/>
    </location>
</feature>
<dbReference type="InterPro" id="IPR029058">
    <property type="entry name" value="AB_hydrolase_fold"/>
</dbReference>
<dbReference type="GO" id="GO:0008374">
    <property type="term" value="F:O-acyltransferase activity"/>
    <property type="evidence" value="ECO:0007669"/>
    <property type="project" value="InterPro"/>
</dbReference>
<sequence length="1828" mass="196397">MKTLGAYGTPDAALRDAPILSKPFADVFAGAATEPRVESALLLGRSRAAGTPVPLDATGKIAEVTLEGGVTLYLPAEDLPTLAQEARGEPGDGPSLELAPGLPEGDQERGLGEWLFRSLRTLDIDLGPLTAREIAKRLEDRAVPQPGLYRWGANASTALEPFRPRADGDAPWLVFVHGTFSNTDGSFGALLQPERRAEWRRLRALYDDRILAFEHPTLTQSPIANAIDLLEALSASGREIHLVTHSRGGLVGELLSRGMRADGKDPFDARDIALCQQETDRGNGELERLNVLLKQVRPNITRFVRVACPARGTTLASDRLDKYLNVVLNGIGLLLGPARLSVLGEIYDFVKALLLAVVAERKKPGGASVLPGLEAMRPESPFIRMLNRADVTSRAPLTVIRGDVEAAGVIRRLKVWAADAFYTEDHDFVVNSAAMAGGVARADAVADSFDQGPDVNHFSYFRNDRTAQQVVAAITLSGPALKQSLPPSAEPAPLWRPAARGGDHRPVAFVVPGFAGSSLDADGVPIWPDLRCLAAGGFSRLGSDATGVVAGELLDRTYGALCQTLEQTHDVRPFAYDWRLSIEDTAAALARALGKAFDGGSEPVRIVAHGMGGLVARTALATDSALWDAFRNRAGCRLIMLGSPNDGTYASVMMLMRRDRLMRMLAMIDVSSSALDHAQVIARFPSVLQLLPRDAGFDLFSADGWQRLHALDPERASWVVPRADDLKNAKAFRERYREMPFDAERMVYIAGHAATPCAIEIETPPAAPAQIGFAQTWEGDGQVPWSTGIVAGTTRRWYATCRQGDLPRDSAVLAALGEILDQGTTARLAAQPGSARERGKPQSVTRETVALFPAAADLEAAAAGGTVQPPPRPGLPPLTLTVSHGNLAFAAYPVLVGHYNGDTLNGAEGHLNRLLDGRLETRRTLGLYPGAIGTAEVVLDGNTRPDGAVVVGLGDPGSLDPAELEQTLVHGLLRYAVAQTERCRGQAGNGTSPAPLRLSLLLVGAGEGGLTVETCVKALSEAIVRAHKALTDNQSAGRVYDRIEIIELYEHRAIDIWHALNGLLSADASAADASGRRPLRLAPEIGRRDGGRRRVRSELDRSWWQPVQVSMDVVAGEYLLKVTTSAGRARVEATTVYGTVEVARRLSEQAKRDKVGGPSVETPGRALYELLWPNRLKSEGFGDRNLRLILDERAASLPWELLDDRRAWETALAGNADPPAIRAGLVRQLVQQRYREQTGSTAGRRQALVIGDPRGDPAREYKPLQGAIEEATDVATLLQGNGYAVTRLIGDQVFPEQVISALLSERWQIVHIAAHGDVEHDIAVNTPIAGDAAAGSLQRTRKATGIVLGRNLFLEPSMLEQMPVAPDLFFVNCCHVGEVDADREAALAARRPELAASIAVQLIRMGVRGVVAAGWSVNDRLARTFATQFYQGFLSKQEFGRAVRTAREAAYRQSPADPTWGAYQCYGEPDWRLSAAPAEGRNDEPPTFAAPAEALTEIERIREDAQTLGERERDGLKQRLDAIRNDAIAADGARRPWLARAEIVSACAQAYAELGAIDQAIADYECALNANRGSAAVRDIEQLADLRGRKAVRAAAASDGTAGDGPARAAAKEIRAAIQALSRLASLGSTAERHGLIGAAYRRLVTIAGVEEVEPALNAMQKAYEKAWACEQRDAPADSSRPVQRVDRLLMVQAARVARALHRGEPVAPEVVDAIDDCRRDAESAGCEQPCFWYDIASADAALLTALAAVLAPATGASTPPLLPETKADAVAALYGKARRHGGSPLKLSTANEQLDFFIAIVGHSQIAAEARRDLVQALARIRDRLLP</sequence>
<accession>A0A564WIU4</accession>
<dbReference type="Gene3D" id="3.40.50.1820">
    <property type="entry name" value="alpha/beta hydrolase"/>
    <property type="match status" value="2"/>
</dbReference>
<dbReference type="InterPro" id="IPR055803">
    <property type="entry name" value="DUF7379"/>
</dbReference>
<feature type="domain" description="DUF7379" evidence="2">
    <location>
        <begin position="173"/>
        <end position="259"/>
    </location>
</feature>
<reference evidence="3" key="1">
    <citation type="submission" date="2018-11" db="EMBL/GenBank/DDBJ databases">
        <authorList>
            <person name="Onetto C."/>
        </authorList>
    </citation>
    <scope>NUCLEOTIDE SEQUENCE [LARGE SCALE GENOMIC DNA]</scope>
</reference>
<gene>
    <name evidence="3" type="ORF">DF3PA_90036</name>
</gene>
<dbReference type="Pfam" id="PF12770">
    <property type="entry name" value="CHAT"/>
    <property type="match status" value="1"/>
</dbReference>
<evidence type="ECO:0000313" key="3">
    <source>
        <dbReference type="EMBL" id="VUX48019.1"/>
    </source>
</evidence>
<dbReference type="Proteomes" id="UP000326641">
    <property type="component" value="Unassembled WGS sequence"/>
</dbReference>
<dbReference type="PANTHER" id="PTHR37946">
    <property type="entry name" value="SLL1969 PROTEIN"/>
    <property type="match status" value="1"/>
</dbReference>
<feature type="domain" description="DUF7379" evidence="2">
    <location>
        <begin position="296"/>
        <end position="387"/>
    </location>
</feature>